<dbReference type="Proteomes" id="UP001175261">
    <property type="component" value="Unassembled WGS sequence"/>
</dbReference>
<name>A0AA39GN52_SARSR</name>
<dbReference type="GO" id="GO:0006351">
    <property type="term" value="P:DNA-templated transcription"/>
    <property type="evidence" value="ECO:0007669"/>
    <property type="project" value="InterPro"/>
</dbReference>
<keyword evidence="3" id="KW-0539">Nucleus</keyword>
<proteinExistence type="predicted"/>
<dbReference type="GO" id="GO:0003677">
    <property type="term" value="F:DNA binding"/>
    <property type="evidence" value="ECO:0007669"/>
    <property type="project" value="InterPro"/>
</dbReference>
<evidence type="ECO:0000256" key="2">
    <source>
        <dbReference type="ARBA" id="ARBA00022723"/>
    </source>
</evidence>
<dbReference type="Pfam" id="PF00172">
    <property type="entry name" value="Zn_clus"/>
    <property type="match status" value="1"/>
</dbReference>
<dbReference type="CDD" id="cd00067">
    <property type="entry name" value="GAL4"/>
    <property type="match status" value="1"/>
</dbReference>
<keyword evidence="7" id="KW-1185">Reference proteome</keyword>
<feature type="region of interest" description="Disordered" evidence="4">
    <location>
        <begin position="57"/>
        <end position="95"/>
    </location>
</feature>
<gene>
    <name evidence="6" type="ORF">NLU13_3286</name>
</gene>
<reference evidence="6" key="1">
    <citation type="submission" date="2022-10" db="EMBL/GenBank/DDBJ databases">
        <title>Determination and structural analysis of whole genome sequence of Sarocladium strictum F4-1.</title>
        <authorList>
            <person name="Hu L."/>
            <person name="Jiang Y."/>
        </authorList>
    </citation>
    <scope>NUCLEOTIDE SEQUENCE</scope>
    <source>
        <strain evidence="6">F4-1</strain>
    </source>
</reference>
<sequence length="746" mass="83487">MSSERAPPKKRRRIVISCTECHRRKQKCDRELPCANCKSRNKEEACAYDDGAPTAKELKAKGRSPGSQDITRRSSERRDGALASQAADLGYSQTGPSTMGLLRKIESVGSTAGASRADQSTEDSQLENLAIADKYKTLIRQLPPRAQTQKLVAIYFRHLNWHYSFLEEAIFYEQLDEWTSLPFASLSTPLNLPHEIRVFPALLFQVVASALLVLPDVDDVNIKDFDSLKYAGGMSWEDLAIELSDSGMAMLQLFDKRHVAHATVQAQFTRAAFTKYIAKVAESWHVLASAIRDAQELGMHSDSLDPKPRDKSIESVLENQWLIQVRRKMYMVLSIWDMSCAMILGRPSLIDWGPGLPTRAIDAVVPPNRRNVPLVARDPVKDAPTPITKILWLANMTKLMREIQQLQDEGPFPKDFSKVDILHNRCLDLEDAQPAFLRLENADTQWDVGDRAIWIQDARMYVEQFHNFCLLALHRPYIFHRRKSRDVALRVCLDTLDCHQTIFQDLPTMSWRNYLLFFGSFDAIVVVSSIFIMYPHEQVELRDSALQHFRWTITRFETMQTRNGLAKSALGVLKIVLSKFVNAIEAARGSAAPHTGRSSTSTAELTPVSASQDTAMTTPTSAGDKVLMAMIDGPSLRDSATAIAAEKLGTSFPPVMPRDLPSMSGTDNFGFPDGTDGSHLPWMPQLPTVDLVYGDLNILDGQGITPESFGDGMTLDPMMMDWRFGGGVAGDDTVWQYLNQYQPGQA</sequence>
<dbReference type="PROSITE" id="PS50048">
    <property type="entry name" value="ZN2_CY6_FUNGAL_2"/>
    <property type="match status" value="1"/>
</dbReference>
<dbReference type="InterPro" id="IPR050613">
    <property type="entry name" value="Sec_Metabolite_Reg"/>
</dbReference>
<organism evidence="6 7">
    <name type="scientific">Sarocladium strictum</name>
    <name type="common">Black bundle disease fungus</name>
    <name type="synonym">Acremonium strictum</name>
    <dbReference type="NCBI Taxonomy" id="5046"/>
    <lineage>
        <taxon>Eukaryota</taxon>
        <taxon>Fungi</taxon>
        <taxon>Dikarya</taxon>
        <taxon>Ascomycota</taxon>
        <taxon>Pezizomycotina</taxon>
        <taxon>Sordariomycetes</taxon>
        <taxon>Hypocreomycetidae</taxon>
        <taxon>Hypocreales</taxon>
        <taxon>Sarocladiaceae</taxon>
        <taxon>Sarocladium</taxon>
    </lineage>
</organism>
<dbReference type="PANTHER" id="PTHR31001:SF87">
    <property type="entry name" value="COL-21"/>
    <property type="match status" value="1"/>
</dbReference>
<dbReference type="EMBL" id="JAPDFR010000002">
    <property type="protein sequence ID" value="KAK0389713.1"/>
    <property type="molecule type" value="Genomic_DNA"/>
</dbReference>
<keyword evidence="2" id="KW-0479">Metal-binding</keyword>
<feature type="domain" description="Zn(2)-C6 fungal-type" evidence="5">
    <location>
        <begin position="17"/>
        <end position="48"/>
    </location>
</feature>
<dbReference type="PANTHER" id="PTHR31001">
    <property type="entry name" value="UNCHARACTERIZED TRANSCRIPTIONAL REGULATORY PROTEIN"/>
    <property type="match status" value="1"/>
</dbReference>
<evidence type="ECO:0000256" key="1">
    <source>
        <dbReference type="ARBA" id="ARBA00004123"/>
    </source>
</evidence>
<dbReference type="PROSITE" id="PS00463">
    <property type="entry name" value="ZN2_CY6_FUNGAL_1"/>
    <property type="match status" value="1"/>
</dbReference>
<evidence type="ECO:0000259" key="5">
    <source>
        <dbReference type="PROSITE" id="PS50048"/>
    </source>
</evidence>
<feature type="region of interest" description="Disordered" evidence="4">
    <location>
        <begin position="591"/>
        <end position="619"/>
    </location>
</feature>
<dbReference type="SMART" id="SM00906">
    <property type="entry name" value="Fungal_trans"/>
    <property type="match status" value="1"/>
</dbReference>
<dbReference type="CDD" id="cd12148">
    <property type="entry name" value="fungal_TF_MHR"/>
    <property type="match status" value="1"/>
</dbReference>
<dbReference type="InterPro" id="IPR036864">
    <property type="entry name" value="Zn2-C6_fun-type_DNA-bd_sf"/>
</dbReference>
<dbReference type="AlphaFoldDB" id="A0AA39GN52"/>
<dbReference type="GO" id="GO:0000981">
    <property type="term" value="F:DNA-binding transcription factor activity, RNA polymerase II-specific"/>
    <property type="evidence" value="ECO:0007669"/>
    <property type="project" value="InterPro"/>
</dbReference>
<evidence type="ECO:0000256" key="3">
    <source>
        <dbReference type="ARBA" id="ARBA00023242"/>
    </source>
</evidence>
<dbReference type="GO" id="GO:0005634">
    <property type="term" value="C:nucleus"/>
    <property type="evidence" value="ECO:0007669"/>
    <property type="project" value="UniProtKB-SubCell"/>
</dbReference>
<feature type="compositionally biased region" description="Polar residues" evidence="4">
    <location>
        <begin position="596"/>
        <end position="619"/>
    </location>
</feature>
<dbReference type="GO" id="GO:0008270">
    <property type="term" value="F:zinc ion binding"/>
    <property type="evidence" value="ECO:0007669"/>
    <property type="project" value="InterPro"/>
</dbReference>
<dbReference type="SUPFAM" id="SSF57701">
    <property type="entry name" value="Zn2/Cys6 DNA-binding domain"/>
    <property type="match status" value="1"/>
</dbReference>
<evidence type="ECO:0000313" key="6">
    <source>
        <dbReference type="EMBL" id="KAK0389713.1"/>
    </source>
</evidence>
<accession>A0AA39GN52</accession>
<feature type="compositionally biased region" description="Basic and acidic residues" evidence="4">
    <location>
        <begin position="70"/>
        <end position="80"/>
    </location>
</feature>
<dbReference type="InterPro" id="IPR007219">
    <property type="entry name" value="XnlR_reg_dom"/>
</dbReference>
<dbReference type="InterPro" id="IPR001138">
    <property type="entry name" value="Zn2Cys6_DnaBD"/>
</dbReference>
<dbReference type="SMART" id="SM00066">
    <property type="entry name" value="GAL4"/>
    <property type="match status" value="1"/>
</dbReference>
<evidence type="ECO:0000256" key="4">
    <source>
        <dbReference type="SAM" id="MobiDB-lite"/>
    </source>
</evidence>
<protein>
    <recommendedName>
        <fullName evidence="5">Zn(2)-C6 fungal-type domain-containing protein</fullName>
    </recommendedName>
</protein>
<evidence type="ECO:0000313" key="7">
    <source>
        <dbReference type="Proteomes" id="UP001175261"/>
    </source>
</evidence>
<comment type="subcellular location">
    <subcellularLocation>
        <location evidence="1">Nucleus</location>
    </subcellularLocation>
</comment>
<dbReference type="Gene3D" id="4.10.240.10">
    <property type="entry name" value="Zn(2)-C6 fungal-type DNA-binding domain"/>
    <property type="match status" value="1"/>
</dbReference>
<comment type="caution">
    <text evidence="6">The sequence shown here is derived from an EMBL/GenBank/DDBJ whole genome shotgun (WGS) entry which is preliminary data.</text>
</comment>